<evidence type="ECO:0000313" key="1">
    <source>
        <dbReference type="EMBL" id="MEB3040931.1"/>
    </source>
</evidence>
<comment type="caution">
    <text evidence="1">The sequence shown here is derived from an EMBL/GenBank/DDBJ whole genome shotgun (WGS) entry which is preliminary data.</text>
</comment>
<name>A0ABU5YAV9_9FLAO</name>
<gene>
    <name evidence="1" type="ORF">VJJ49_09570</name>
</gene>
<evidence type="ECO:0000313" key="2">
    <source>
        <dbReference type="Proteomes" id="UP001324270"/>
    </source>
</evidence>
<keyword evidence="2" id="KW-1185">Reference proteome</keyword>
<proteinExistence type="predicted"/>
<protein>
    <submittedName>
        <fullName evidence="1">Immunity protein</fullName>
    </submittedName>
</protein>
<accession>A0ABU5YAV9</accession>
<sequence>MMYLNDFSQEYLVDSLEELEILLKKRFLEEVNFFILTFKENGFPQLSAFVRGNKCVIYYLEEEVQYISKGKASEGIEVFVEDIHGTEIFLSKDKVLTIDEFYRITQSFFETQARPDFIEWEKI</sequence>
<dbReference type="EMBL" id="JAYKBV010000012">
    <property type="protein sequence ID" value="MEB3040931.1"/>
    <property type="molecule type" value="Genomic_DNA"/>
</dbReference>
<reference evidence="1 2" key="1">
    <citation type="submission" date="2023-12" db="EMBL/GenBank/DDBJ databases">
        <title>Genomic sequences of Capnocytophaga and Parvimonas strains.</title>
        <authorList>
            <person name="Watt R.M."/>
            <person name="Wang M."/>
            <person name="Yang T."/>
            <person name="Tong W.M."/>
        </authorList>
    </citation>
    <scope>NUCLEOTIDE SEQUENCE [LARGE SCALE GENOMIC DNA]</scope>
    <source>
        <strain evidence="1 2">CCUG 13156</strain>
    </source>
</reference>
<organism evidence="1 2">
    <name type="scientific">Capnocytophaga gingivalis</name>
    <dbReference type="NCBI Taxonomy" id="1017"/>
    <lineage>
        <taxon>Bacteria</taxon>
        <taxon>Pseudomonadati</taxon>
        <taxon>Bacteroidota</taxon>
        <taxon>Flavobacteriia</taxon>
        <taxon>Flavobacteriales</taxon>
        <taxon>Flavobacteriaceae</taxon>
        <taxon>Capnocytophaga</taxon>
    </lineage>
</organism>
<dbReference type="RefSeq" id="WP_323979731.1">
    <property type="nucleotide sequence ID" value="NZ_JAYKBV010000012.1"/>
</dbReference>
<dbReference type="Proteomes" id="UP001324270">
    <property type="component" value="Unassembled WGS sequence"/>
</dbReference>